<organism evidence="1 2">
    <name type="scientific">Schizosaccharomyces japonicus (strain yFS275 / FY16936)</name>
    <name type="common">Fission yeast</name>
    <dbReference type="NCBI Taxonomy" id="402676"/>
    <lineage>
        <taxon>Eukaryota</taxon>
        <taxon>Fungi</taxon>
        <taxon>Dikarya</taxon>
        <taxon>Ascomycota</taxon>
        <taxon>Taphrinomycotina</taxon>
        <taxon>Schizosaccharomycetes</taxon>
        <taxon>Schizosaccharomycetales</taxon>
        <taxon>Schizosaccharomycetaceae</taxon>
        <taxon>Schizosaccharomyces</taxon>
    </lineage>
</organism>
<dbReference type="OrthoDB" id="17907at2759"/>
<evidence type="ECO:0000313" key="1">
    <source>
        <dbReference type="EMBL" id="EEB05801.1"/>
    </source>
</evidence>
<dbReference type="GeneID" id="7048902"/>
<dbReference type="Proteomes" id="UP000001744">
    <property type="component" value="Unassembled WGS sequence"/>
</dbReference>
<accession>B6JWQ0</accession>
<protein>
    <submittedName>
        <fullName evidence="1">Uncharacterized protein</fullName>
    </submittedName>
</protein>
<evidence type="ECO:0000313" key="2">
    <source>
        <dbReference type="Proteomes" id="UP000001744"/>
    </source>
</evidence>
<gene>
    <name evidence="1" type="ORF">SJAG_05201</name>
</gene>
<dbReference type="EMBL" id="KE651166">
    <property type="protein sequence ID" value="EEB05801.1"/>
    <property type="molecule type" value="Genomic_DNA"/>
</dbReference>
<dbReference type="VEuPathDB" id="FungiDB:SJAG_05201"/>
<dbReference type="HOGENOM" id="CLU_2307672_0_0_1"/>
<dbReference type="AlphaFoldDB" id="B6JWQ0"/>
<dbReference type="RefSeq" id="XP_002172094.1">
    <property type="nucleotide sequence ID" value="XM_002172058.2"/>
</dbReference>
<sequence length="100" mass="11046">MICEENAFLQAKKVHNVLNEVMPLFSLSRSADALTAVGMPSLLLTTSPSSLKDYETNLQVWLPTIFQLCDTFSLLKDHAIAVALTDVCSRLAARSLNNDY</sequence>
<keyword evidence="2" id="KW-1185">Reference proteome</keyword>
<dbReference type="JaponicusDB" id="SJAG_05201"/>
<reference evidence="1 2" key="1">
    <citation type="journal article" date="2011" name="Science">
        <title>Comparative functional genomics of the fission yeasts.</title>
        <authorList>
            <person name="Rhind N."/>
            <person name="Chen Z."/>
            <person name="Yassour M."/>
            <person name="Thompson D.A."/>
            <person name="Haas B.J."/>
            <person name="Habib N."/>
            <person name="Wapinski I."/>
            <person name="Roy S."/>
            <person name="Lin M.F."/>
            <person name="Heiman D.I."/>
            <person name="Young S.K."/>
            <person name="Furuya K."/>
            <person name="Guo Y."/>
            <person name="Pidoux A."/>
            <person name="Chen H.M."/>
            <person name="Robbertse B."/>
            <person name="Goldberg J.M."/>
            <person name="Aoki K."/>
            <person name="Bayne E.H."/>
            <person name="Berlin A.M."/>
            <person name="Desjardins C.A."/>
            <person name="Dobbs E."/>
            <person name="Dukaj L."/>
            <person name="Fan L."/>
            <person name="FitzGerald M.G."/>
            <person name="French C."/>
            <person name="Gujja S."/>
            <person name="Hansen K."/>
            <person name="Keifenheim D."/>
            <person name="Levin J.Z."/>
            <person name="Mosher R.A."/>
            <person name="Mueller C.A."/>
            <person name="Pfiffner J."/>
            <person name="Priest M."/>
            <person name="Russ C."/>
            <person name="Smialowska A."/>
            <person name="Swoboda P."/>
            <person name="Sykes S.M."/>
            <person name="Vaughn M."/>
            <person name="Vengrova S."/>
            <person name="Yoder R."/>
            <person name="Zeng Q."/>
            <person name="Allshire R."/>
            <person name="Baulcombe D."/>
            <person name="Birren B.W."/>
            <person name="Brown W."/>
            <person name="Ekwall K."/>
            <person name="Kellis M."/>
            <person name="Leatherwood J."/>
            <person name="Levin H."/>
            <person name="Margalit H."/>
            <person name="Martienssen R."/>
            <person name="Nieduszynski C.A."/>
            <person name="Spatafora J.W."/>
            <person name="Friedman N."/>
            <person name="Dalgaard J.Z."/>
            <person name="Baumann P."/>
            <person name="Niki H."/>
            <person name="Regev A."/>
            <person name="Nusbaum C."/>
        </authorList>
    </citation>
    <scope>NUCLEOTIDE SEQUENCE [LARGE SCALE GENOMIC DNA]</scope>
    <source>
        <strain evidence="2">yFS275 / FY16936</strain>
    </source>
</reference>
<proteinExistence type="predicted"/>
<name>B6JWQ0_SCHJY</name>